<evidence type="ECO:0000256" key="6">
    <source>
        <dbReference type="ARBA" id="ARBA00023004"/>
    </source>
</evidence>
<evidence type="ECO:0000259" key="14">
    <source>
        <dbReference type="PROSITE" id="PS51839"/>
    </source>
</evidence>
<keyword evidence="6" id="KW-0408">Iron</keyword>
<dbReference type="PROSITE" id="PS00643">
    <property type="entry name" value="COMPLEX1_75K_3"/>
    <property type="match status" value="1"/>
</dbReference>
<dbReference type="SUPFAM" id="SSF53706">
    <property type="entry name" value="Formate dehydrogenase/DMSO reductase, domains 1-3"/>
    <property type="match status" value="1"/>
</dbReference>
<dbReference type="Pfam" id="PF00384">
    <property type="entry name" value="Molybdopterin"/>
    <property type="match status" value="1"/>
</dbReference>
<evidence type="ECO:0000256" key="10">
    <source>
        <dbReference type="RuleBase" id="RU004523"/>
    </source>
</evidence>
<dbReference type="Pfam" id="PF09326">
    <property type="entry name" value="NADH_dhqG_C"/>
    <property type="match status" value="1"/>
</dbReference>
<dbReference type="InterPro" id="IPR000283">
    <property type="entry name" value="NADH_UbQ_OxRdtase_75kDa_su_CS"/>
</dbReference>
<dbReference type="PANTHER" id="PTHR43105:SF13">
    <property type="entry name" value="NADH-UBIQUINONE OXIDOREDUCTASE 75 KDA SUBUNIT, MITOCHONDRIAL"/>
    <property type="match status" value="1"/>
</dbReference>
<dbReference type="InterPro" id="IPR006963">
    <property type="entry name" value="Mopterin_OxRdtase_4Fe-4S_dom"/>
</dbReference>
<dbReference type="InterPro" id="IPR054351">
    <property type="entry name" value="NADH_UbQ_OxRdtase_ferredoxin"/>
</dbReference>
<evidence type="ECO:0000256" key="8">
    <source>
        <dbReference type="ARBA" id="ARBA00023027"/>
    </source>
</evidence>
<dbReference type="InterPro" id="IPR010228">
    <property type="entry name" value="NADH_UbQ_OxRdtase_Gsu"/>
</dbReference>
<dbReference type="GO" id="GO:0042773">
    <property type="term" value="P:ATP synthesis coupled electron transport"/>
    <property type="evidence" value="ECO:0007669"/>
    <property type="project" value="InterPro"/>
</dbReference>
<evidence type="ECO:0000256" key="3">
    <source>
        <dbReference type="ARBA" id="ARBA00022485"/>
    </source>
</evidence>
<protein>
    <recommendedName>
        <fullName evidence="17">NADH dehydrogenase subunit 11</fullName>
    </recommendedName>
</protein>
<dbReference type="SUPFAM" id="SSF54292">
    <property type="entry name" value="2Fe-2S ferredoxin-like"/>
    <property type="match status" value="1"/>
</dbReference>
<comment type="caution">
    <text evidence="15">The sequence shown here is derived from an EMBL/GenBank/DDBJ whole genome shotgun (WGS) entry which is preliminary data.</text>
</comment>
<evidence type="ECO:0000259" key="12">
    <source>
        <dbReference type="PROSITE" id="PS51085"/>
    </source>
</evidence>
<evidence type="ECO:0000256" key="1">
    <source>
        <dbReference type="ARBA" id="ARBA00001966"/>
    </source>
</evidence>
<feature type="signal peptide" evidence="11">
    <location>
        <begin position="1"/>
        <end position="16"/>
    </location>
</feature>
<evidence type="ECO:0000256" key="5">
    <source>
        <dbReference type="ARBA" id="ARBA00022967"/>
    </source>
</evidence>
<dbReference type="GO" id="GO:0046872">
    <property type="term" value="F:metal ion binding"/>
    <property type="evidence" value="ECO:0007669"/>
    <property type="project" value="UniProtKB-KW"/>
</dbReference>
<comment type="cofactor">
    <cofactor evidence="9">
        <name>[2Fe-2S] cluster</name>
        <dbReference type="ChEBI" id="CHEBI:190135"/>
    </cofactor>
</comment>
<dbReference type="PROSITE" id="PS51085">
    <property type="entry name" value="2FE2S_FER_2"/>
    <property type="match status" value="1"/>
</dbReference>
<evidence type="ECO:0000256" key="7">
    <source>
        <dbReference type="ARBA" id="ARBA00023014"/>
    </source>
</evidence>
<sequence length="771" mass="81593">MSVASMSMWCRASCRASSLSLLVGGSTGPLLGGIHNNALVRTLSSSSASAAATPAAAAAVAPEEPPPVEVFVNGESVQVPKGVSVMQACDAAGVDVPRFCYHQRLSIAGNCRMCLVEVTKSPKPVASCAMPIMPGMQIHTETPLVKKAREGVMEFLLANHPLDCPICDQGGECDLQDMSMAYGSDRGRFVEEKRAVEDKNLGPLVKTVMTRCIHCTRCVRFATEVAGVHDLGVTGRGGSAEIGTYLEKALTSEMSGNVIDLCPVGALTSKPYAFTARSWELRPTESVDATDGIGASIRVDARGHEVMRIVPRLNESVNEEWIGDRGRFSYDGLRRQRLDAPYVRGEKGAPLRKATWKDALEAAAHGLRSTPSTKLMAVAGKLADAESICALKDLMAMYDGQNLQVEGVTPSSDAADVRSSYVFNSTLERIEEADAILLVGTDLRKEAPLLNSRLRRSAVYDCVPVASVGPDVDLTYPKKDLGDSAKAIDDLLSGASAFRAVLDGASKPAIIVGAHVLSRPDAYGVLSKCVQLANDVGCVSGDWNGYNVLHECAGRVAALDLGFVPGPKADVATAPGFVYLMNADDEATLASIPEDAFVVYQGHHGDAGAARANVVLPGAAYTEKGATYVNTEGRVQRTKRAVPPPGSAREDWEVVRALSEVAGLALPYDDVDGLRVRMAEVSPTFASVDSVQQSTIWLNGSTYAASKGSSKASTAPFTSSISNYFQADVIGRSSKTMARCVETRGEMYAKTHDVGSTLGELGEPSAHPLGD</sequence>
<keyword evidence="11" id="KW-0732">Signal</keyword>
<dbReference type="GO" id="GO:0051539">
    <property type="term" value="F:4 iron, 4 sulfur cluster binding"/>
    <property type="evidence" value="ECO:0007669"/>
    <property type="project" value="UniProtKB-KW"/>
</dbReference>
<dbReference type="AlphaFoldDB" id="A0A830HED2"/>
<evidence type="ECO:0000313" key="16">
    <source>
        <dbReference type="Proteomes" id="UP000660262"/>
    </source>
</evidence>
<dbReference type="GO" id="GO:0008137">
    <property type="term" value="F:NADH dehydrogenase (ubiquinone) activity"/>
    <property type="evidence" value="ECO:0007669"/>
    <property type="project" value="InterPro"/>
</dbReference>
<keyword evidence="4" id="KW-0479">Metal-binding</keyword>
<dbReference type="InterPro" id="IPR019574">
    <property type="entry name" value="NADH_UbQ_OxRdtase_Gsu_4Fe4S-bd"/>
</dbReference>
<dbReference type="InterPro" id="IPR036010">
    <property type="entry name" value="2Fe-2S_ferredoxin-like_sf"/>
</dbReference>
<evidence type="ECO:0000256" key="4">
    <source>
        <dbReference type="ARBA" id="ARBA00022723"/>
    </source>
</evidence>
<feature type="domain" description="4Fe-4S Mo/W bis-MGD-type" evidence="13">
    <location>
        <begin position="281"/>
        <end position="337"/>
    </location>
</feature>
<evidence type="ECO:0000256" key="9">
    <source>
        <dbReference type="ARBA" id="ARBA00034078"/>
    </source>
</evidence>
<dbReference type="PROSITE" id="PS51669">
    <property type="entry name" value="4FE4S_MOW_BIS_MGD"/>
    <property type="match status" value="1"/>
</dbReference>
<keyword evidence="7" id="KW-0411">Iron-sulfur</keyword>
<evidence type="ECO:0000256" key="11">
    <source>
        <dbReference type="SAM" id="SignalP"/>
    </source>
</evidence>
<dbReference type="CDD" id="cd00207">
    <property type="entry name" value="fer2"/>
    <property type="match status" value="1"/>
</dbReference>
<dbReference type="InterPro" id="IPR001041">
    <property type="entry name" value="2Fe-2S_ferredoxin-type"/>
</dbReference>
<name>A0A830HED2_9CHLO</name>
<dbReference type="Pfam" id="PF13510">
    <property type="entry name" value="Fer2_4"/>
    <property type="match status" value="1"/>
</dbReference>
<evidence type="ECO:0000256" key="2">
    <source>
        <dbReference type="ARBA" id="ARBA00005404"/>
    </source>
</evidence>
<dbReference type="Gene3D" id="3.10.20.740">
    <property type="match status" value="1"/>
</dbReference>
<dbReference type="NCBIfam" id="TIGR01973">
    <property type="entry name" value="NuoG"/>
    <property type="match status" value="1"/>
</dbReference>
<dbReference type="FunFam" id="3.10.20.740:FF:000001">
    <property type="entry name" value="NADH-quinone oxidoreductase subunit G"/>
    <property type="match status" value="1"/>
</dbReference>
<feature type="domain" description="2Fe-2S ferredoxin-type" evidence="12">
    <location>
        <begin position="66"/>
        <end position="144"/>
    </location>
</feature>
<comment type="cofactor">
    <cofactor evidence="1">
        <name>[4Fe-4S] cluster</name>
        <dbReference type="ChEBI" id="CHEBI:49883"/>
    </cofactor>
</comment>
<feature type="chain" id="PRO_5032932071" description="NADH dehydrogenase subunit 11" evidence="11">
    <location>
        <begin position="17"/>
        <end position="771"/>
    </location>
</feature>
<dbReference type="PROSITE" id="PS00642">
    <property type="entry name" value="COMPLEX1_75K_2"/>
    <property type="match status" value="1"/>
</dbReference>
<comment type="similarity">
    <text evidence="2 10">Belongs to the complex I 75 kDa subunit family.</text>
</comment>
<dbReference type="Pfam" id="PF22117">
    <property type="entry name" value="Fer4_Nqo3"/>
    <property type="match status" value="1"/>
</dbReference>
<reference evidence="15" key="1">
    <citation type="submission" date="2020-10" db="EMBL/GenBank/DDBJ databases">
        <title>Unveiling of a novel bifunctional photoreceptor, Dualchrome1, isolated from a cosmopolitan green alga.</title>
        <authorList>
            <person name="Suzuki S."/>
            <person name="Kawachi M."/>
        </authorList>
    </citation>
    <scope>NUCLEOTIDE SEQUENCE</scope>
    <source>
        <strain evidence="15">NIES 2893</strain>
    </source>
</reference>
<dbReference type="Proteomes" id="UP000660262">
    <property type="component" value="Unassembled WGS sequence"/>
</dbReference>
<dbReference type="FunFam" id="3.30.70.20:FF:000002">
    <property type="entry name" value="NADH-ubiquinone oxidoreductase 75 kDa subunit"/>
    <property type="match status" value="1"/>
</dbReference>
<dbReference type="GO" id="GO:0016020">
    <property type="term" value="C:membrane"/>
    <property type="evidence" value="ECO:0007669"/>
    <property type="project" value="InterPro"/>
</dbReference>
<dbReference type="InterPro" id="IPR015405">
    <property type="entry name" value="NDUFS1-like_C"/>
</dbReference>
<organism evidence="15 16">
    <name type="scientific">Pycnococcus provasolii</name>
    <dbReference type="NCBI Taxonomy" id="41880"/>
    <lineage>
        <taxon>Eukaryota</taxon>
        <taxon>Viridiplantae</taxon>
        <taxon>Chlorophyta</taxon>
        <taxon>Pseudoscourfieldiophyceae</taxon>
        <taxon>Pseudoscourfieldiales</taxon>
        <taxon>Pycnococcaceae</taxon>
        <taxon>Pycnococcus</taxon>
    </lineage>
</organism>
<dbReference type="PROSITE" id="PS00641">
    <property type="entry name" value="COMPLEX1_75K_1"/>
    <property type="match status" value="1"/>
</dbReference>
<dbReference type="OrthoDB" id="10249365at2759"/>
<dbReference type="PANTHER" id="PTHR43105">
    <property type="entry name" value="RESPIRATORY NITRATE REDUCTASE"/>
    <property type="match status" value="1"/>
</dbReference>
<keyword evidence="3" id="KW-0004">4Fe-4S</keyword>
<dbReference type="SUPFAM" id="SSF54862">
    <property type="entry name" value="4Fe-4S ferredoxins"/>
    <property type="match status" value="1"/>
</dbReference>
<dbReference type="FunFam" id="3.40.50.740:FF:000012">
    <property type="entry name" value="NADH dehydrogenase [ubiquinone] iron-sulfur protein 1 mitochondrial"/>
    <property type="match status" value="1"/>
</dbReference>
<evidence type="ECO:0000313" key="15">
    <source>
        <dbReference type="EMBL" id="GHP05746.1"/>
    </source>
</evidence>
<dbReference type="Gene3D" id="3.40.50.740">
    <property type="match status" value="1"/>
</dbReference>
<dbReference type="EMBL" id="BNJQ01000011">
    <property type="protein sequence ID" value="GHP05746.1"/>
    <property type="molecule type" value="Genomic_DNA"/>
</dbReference>
<dbReference type="Gene3D" id="3.30.70.20">
    <property type="match status" value="1"/>
</dbReference>
<keyword evidence="5" id="KW-1278">Translocase</keyword>
<dbReference type="PROSITE" id="PS51839">
    <property type="entry name" value="4FE4S_HC3"/>
    <property type="match status" value="1"/>
</dbReference>
<keyword evidence="8" id="KW-0520">NAD</keyword>
<evidence type="ECO:0008006" key="17">
    <source>
        <dbReference type="Google" id="ProtNLM"/>
    </source>
</evidence>
<gene>
    <name evidence="15" type="ORF">PPROV_000449500</name>
</gene>
<dbReference type="Pfam" id="PF10588">
    <property type="entry name" value="NADH-G_4Fe-4S_3"/>
    <property type="match status" value="1"/>
</dbReference>
<dbReference type="Pfam" id="PF22151">
    <property type="entry name" value="Fer4_NDSU1"/>
    <property type="match status" value="1"/>
</dbReference>
<evidence type="ECO:0000259" key="13">
    <source>
        <dbReference type="PROSITE" id="PS51669"/>
    </source>
</evidence>
<dbReference type="GO" id="GO:0016651">
    <property type="term" value="F:oxidoreductase activity, acting on NAD(P)H"/>
    <property type="evidence" value="ECO:0007669"/>
    <property type="project" value="InterPro"/>
</dbReference>
<dbReference type="InterPro" id="IPR006656">
    <property type="entry name" value="Mopterin_OxRdtase"/>
</dbReference>
<proteinExistence type="inferred from homology"/>
<dbReference type="SMART" id="SM00929">
    <property type="entry name" value="NADH-G_4Fe-4S_3"/>
    <property type="match status" value="1"/>
</dbReference>
<keyword evidence="16" id="KW-1185">Reference proteome</keyword>
<accession>A0A830HED2</accession>
<feature type="domain" description="4Fe-4S His(Cys)3-ligated-type" evidence="14">
    <location>
        <begin position="144"/>
        <end position="183"/>
    </location>
</feature>
<dbReference type="InterPro" id="IPR050123">
    <property type="entry name" value="Prok_molybdopt-oxidoreductase"/>
</dbReference>
<dbReference type="CDD" id="cd02773">
    <property type="entry name" value="MopB_Res-Cmplx1_Nad11"/>
    <property type="match status" value="1"/>
</dbReference>